<keyword evidence="3" id="KW-0325">Glycoprotein</keyword>
<evidence type="ECO:0000313" key="7">
    <source>
        <dbReference type="Proteomes" id="UP000549394"/>
    </source>
</evidence>
<feature type="signal peptide" evidence="5">
    <location>
        <begin position="1"/>
        <end position="30"/>
    </location>
</feature>
<evidence type="ECO:0000313" key="6">
    <source>
        <dbReference type="EMBL" id="CAD5123050.1"/>
    </source>
</evidence>
<dbReference type="PANTHER" id="PTHR10519:SF77">
    <property type="entry name" value="GAMMA-AMINOBUTYRIC ACID TYPE B RECEPTOR SUBUNIT 1"/>
    <property type="match status" value="1"/>
</dbReference>
<dbReference type="InterPro" id="IPR028082">
    <property type="entry name" value="Peripla_BP_I"/>
</dbReference>
<dbReference type="GO" id="GO:0007214">
    <property type="term" value="P:gamma-aminobutyric acid signaling pathway"/>
    <property type="evidence" value="ECO:0007669"/>
    <property type="project" value="TreeGrafter"/>
</dbReference>
<keyword evidence="7" id="KW-1185">Reference proteome</keyword>
<evidence type="ECO:0000256" key="4">
    <source>
        <dbReference type="ARBA" id="ARBA00023224"/>
    </source>
</evidence>
<dbReference type="AlphaFoldDB" id="A0A7I8W3A9"/>
<dbReference type="EMBL" id="CAJFCJ010000019">
    <property type="protein sequence ID" value="CAD5123050.1"/>
    <property type="molecule type" value="Genomic_DNA"/>
</dbReference>
<dbReference type="InterPro" id="IPR002455">
    <property type="entry name" value="GPCR3_GABA-B"/>
</dbReference>
<dbReference type="SUPFAM" id="SSF53822">
    <property type="entry name" value="Periplasmic binding protein-like I"/>
    <property type="match status" value="1"/>
</dbReference>
<evidence type="ECO:0000256" key="2">
    <source>
        <dbReference type="ARBA" id="ARBA00023170"/>
    </source>
</evidence>
<accession>A0A7I8W3A9</accession>
<name>A0A7I8W3A9_9ANNE</name>
<gene>
    <name evidence="6" type="ORF">DGYR_LOCUS10776</name>
</gene>
<dbReference type="Proteomes" id="UP000549394">
    <property type="component" value="Unassembled WGS sequence"/>
</dbReference>
<dbReference type="GO" id="GO:0038039">
    <property type="term" value="C:G protein-coupled receptor heterodimeric complex"/>
    <property type="evidence" value="ECO:0007669"/>
    <property type="project" value="TreeGrafter"/>
</dbReference>
<comment type="caution">
    <text evidence="6">The sequence shown here is derived from an EMBL/GenBank/DDBJ whole genome shotgun (WGS) entry which is preliminary data.</text>
</comment>
<sequence length="99" mass="11148">MLGIELNGKKFGRFLLLTFLLRNFNSIVTTEEDVPLFIGGIFPMTGGWGGGKGCKPAVEMALEHVNKREDILPGYRLEMVANDSQVRLYGNRLLKKKYD</sequence>
<dbReference type="Gene3D" id="3.40.50.2300">
    <property type="match status" value="1"/>
</dbReference>
<keyword evidence="1" id="KW-0297">G-protein coupled receptor</keyword>
<dbReference type="OrthoDB" id="2150267at2759"/>
<protein>
    <submittedName>
        <fullName evidence="6">DgyrCDS11431</fullName>
    </submittedName>
</protein>
<dbReference type="GO" id="GO:0004965">
    <property type="term" value="F:G protein-coupled GABA receptor activity"/>
    <property type="evidence" value="ECO:0007669"/>
    <property type="project" value="InterPro"/>
</dbReference>
<evidence type="ECO:0000256" key="5">
    <source>
        <dbReference type="SAM" id="SignalP"/>
    </source>
</evidence>
<proteinExistence type="predicted"/>
<evidence type="ECO:0000256" key="3">
    <source>
        <dbReference type="ARBA" id="ARBA00023180"/>
    </source>
</evidence>
<organism evidence="6 7">
    <name type="scientific">Dimorphilus gyrociliatus</name>
    <dbReference type="NCBI Taxonomy" id="2664684"/>
    <lineage>
        <taxon>Eukaryota</taxon>
        <taxon>Metazoa</taxon>
        <taxon>Spiralia</taxon>
        <taxon>Lophotrochozoa</taxon>
        <taxon>Annelida</taxon>
        <taxon>Polychaeta</taxon>
        <taxon>Polychaeta incertae sedis</taxon>
        <taxon>Dinophilidae</taxon>
        <taxon>Dimorphilus</taxon>
    </lineage>
</organism>
<keyword evidence="5" id="KW-0732">Signal</keyword>
<reference evidence="6 7" key="1">
    <citation type="submission" date="2020-08" db="EMBL/GenBank/DDBJ databases">
        <authorList>
            <person name="Hejnol A."/>
        </authorList>
    </citation>
    <scope>NUCLEOTIDE SEQUENCE [LARGE SCALE GENOMIC DNA]</scope>
</reference>
<keyword evidence="2" id="KW-0675">Receptor</keyword>
<dbReference type="PANTHER" id="PTHR10519">
    <property type="entry name" value="GABA-B RECEPTOR"/>
    <property type="match status" value="1"/>
</dbReference>
<keyword evidence="4" id="KW-0807">Transducer</keyword>
<feature type="chain" id="PRO_5029735676" evidence="5">
    <location>
        <begin position="31"/>
        <end position="99"/>
    </location>
</feature>
<evidence type="ECO:0000256" key="1">
    <source>
        <dbReference type="ARBA" id="ARBA00023040"/>
    </source>
</evidence>